<proteinExistence type="predicted"/>
<feature type="signal peptide" evidence="1">
    <location>
        <begin position="1"/>
        <end position="20"/>
    </location>
</feature>
<dbReference type="Proteomes" id="UP000007089">
    <property type="component" value="Chromosome"/>
</dbReference>
<evidence type="ECO:0000313" key="3">
    <source>
        <dbReference type="Proteomes" id="UP000007089"/>
    </source>
</evidence>
<dbReference type="RefSeq" id="WP_015934729.1">
    <property type="nucleotide sequence ID" value="NC_011891.1"/>
</dbReference>
<feature type="chain" id="PRO_5002874713" evidence="1">
    <location>
        <begin position="21"/>
        <end position="255"/>
    </location>
</feature>
<evidence type="ECO:0000256" key="1">
    <source>
        <dbReference type="SAM" id="SignalP"/>
    </source>
</evidence>
<reference evidence="2" key="1">
    <citation type="submission" date="2009-01" db="EMBL/GenBank/DDBJ databases">
        <title>Complete sequence of Anaeromyxobacter dehalogenans 2CP-1.</title>
        <authorList>
            <consortium name="US DOE Joint Genome Institute"/>
            <person name="Lucas S."/>
            <person name="Copeland A."/>
            <person name="Lapidus A."/>
            <person name="Glavina del Rio T."/>
            <person name="Dalin E."/>
            <person name="Tice H."/>
            <person name="Bruce D."/>
            <person name="Goodwin L."/>
            <person name="Pitluck S."/>
            <person name="Saunders E."/>
            <person name="Brettin T."/>
            <person name="Detter J.C."/>
            <person name="Han C."/>
            <person name="Larimer F."/>
            <person name="Land M."/>
            <person name="Hauser L."/>
            <person name="Kyrpides N."/>
            <person name="Ovchinnikova G."/>
            <person name="Beliaev A.S."/>
            <person name="Richardson P."/>
        </authorList>
    </citation>
    <scope>NUCLEOTIDE SEQUENCE</scope>
    <source>
        <strain evidence="2">2CP-1</strain>
    </source>
</reference>
<evidence type="ECO:0000313" key="2">
    <source>
        <dbReference type="EMBL" id="ACL66952.1"/>
    </source>
</evidence>
<keyword evidence="1" id="KW-0732">Signal</keyword>
<dbReference type="EMBL" id="CP001359">
    <property type="protein sequence ID" value="ACL66952.1"/>
    <property type="molecule type" value="Genomic_DNA"/>
</dbReference>
<gene>
    <name evidence="2" type="ordered locus">A2cp1_3622</name>
</gene>
<sequence>MNLRRLAAAAALAAAMPSLAYVLHTSAVLRRMGEKRASLSLSALEVTGAVQVEGPAAERLASAAGLQRSATGEVSAPARFLMKVPGRCRLELAPAGVAEAQRPAVSLARDGRLTGRGGLEQVPAAAALVRAACALLATSTAGDAAGAYAAALSRRGVAVSEIGLGRFDGRLAYVIGGRSREGRPVAFVDKEAFQPMRLVAAEGGALQDVRLLGWGSPAGGDWFPRAVEVAEQDALRLRFTTERAHANPALPDAGW</sequence>
<accession>B8J657</accession>
<name>B8J657_ANAD2</name>
<dbReference type="KEGG" id="acp:A2cp1_3622"/>
<dbReference type="HOGENOM" id="CLU_1109950_0_0_7"/>
<organism evidence="2 3">
    <name type="scientific">Anaeromyxobacter dehalogenans (strain ATCC BAA-258 / DSM 21875 / 2CP-1)</name>
    <dbReference type="NCBI Taxonomy" id="455488"/>
    <lineage>
        <taxon>Bacteria</taxon>
        <taxon>Pseudomonadati</taxon>
        <taxon>Myxococcota</taxon>
        <taxon>Myxococcia</taxon>
        <taxon>Myxococcales</taxon>
        <taxon>Cystobacterineae</taxon>
        <taxon>Anaeromyxobacteraceae</taxon>
        <taxon>Anaeromyxobacter</taxon>
    </lineage>
</organism>
<protein>
    <submittedName>
        <fullName evidence="2">Uncharacterized protein</fullName>
    </submittedName>
</protein>
<dbReference type="AlphaFoldDB" id="B8J657"/>
<keyword evidence="3" id="KW-1185">Reference proteome</keyword>